<feature type="binding site" evidence="8">
    <location>
        <position position="380"/>
    </location>
    <ligand>
        <name>homogentisate</name>
        <dbReference type="ChEBI" id="CHEBI:16169"/>
    </ligand>
</feature>
<proteinExistence type="inferred from homology"/>
<feature type="binding site" evidence="8">
    <location>
        <position position="345"/>
    </location>
    <ligand>
        <name>Fe cation</name>
        <dbReference type="ChEBI" id="CHEBI:24875"/>
    </ligand>
</feature>
<comment type="caution">
    <text evidence="11">The sequence shown here is derived from an EMBL/GenBank/DDBJ whole genome shotgun (WGS) entry which is preliminary data.</text>
</comment>
<evidence type="ECO:0000256" key="2">
    <source>
        <dbReference type="ARBA" id="ARBA00007757"/>
    </source>
</evidence>
<dbReference type="InterPro" id="IPR046451">
    <property type="entry name" value="HgmA_C"/>
</dbReference>
<keyword evidence="6 8" id="KW-0408">Iron</keyword>
<dbReference type="SUPFAM" id="SSF51182">
    <property type="entry name" value="RmlC-like cupins"/>
    <property type="match status" value="1"/>
</dbReference>
<dbReference type="Pfam" id="PF04209">
    <property type="entry name" value="HgmA_C"/>
    <property type="match status" value="1"/>
</dbReference>
<dbReference type="GO" id="GO:0046872">
    <property type="term" value="F:metal ion binding"/>
    <property type="evidence" value="ECO:0007669"/>
    <property type="project" value="UniProtKB-KW"/>
</dbReference>
<dbReference type="Gene3D" id="2.60.120.10">
    <property type="entry name" value="Jelly Rolls"/>
    <property type="match status" value="1"/>
</dbReference>
<accession>A0A4Q6XKY8</accession>
<feature type="domain" description="Homogentisate 1,2-dioxygenase N-terminal" evidence="10">
    <location>
        <begin position="21"/>
        <end position="289"/>
    </location>
</feature>
<dbReference type="OrthoDB" id="9811253at2"/>
<dbReference type="RefSeq" id="WP_130160279.1">
    <property type="nucleotide sequence ID" value="NZ_SGIS01000062.1"/>
</dbReference>
<dbReference type="InterPro" id="IPR005708">
    <property type="entry name" value="Homogentis_dOase"/>
</dbReference>
<evidence type="ECO:0000259" key="10">
    <source>
        <dbReference type="Pfam" id="PF20510"/>
    </source>
</evidence>
<dbReference type="InterPro" id="IPR046452">
    <property type="entry name" value="HgmA_N"/>
</dbReference>
<keyword evidence="5" id="KW-0560">Oxidoreductase</keyword>
<protein>
    <submittedName>
        <fullName evidence="11">Homogentisate 1,2-dioxygenase</fullName>
    </submittedName>
</protein>
<keyword evidence="3 8" id="KW-0479">Metal-binding</keyword>
<dbReference type="InterPro" id="IPR011051">
    <property type="entry name" value="RmlC_Cupin_sf"/>
</dbReference>
<dbReference type="PANTHER" id="PTHR11056:SF0">
    <property type="entry name" value="HOMOGENTISATE 1,2-DIOXYGENASE"/>
    <property type="match status" value="1"/>
</dbReference>
<evidence type="ECO:0000256" key="6">
    <source>
        <dbReference type="ARBA" id="ARBA00023004"/>
    </source>
</evidence>
<comment type="similarity">
    <text evidence="2">Belongs to the homogentisate dioxygenase family.</text>
</comment>
<reference evidence="11 12" key="1">
    <citation type="submission" date="2019-02" db="EMBL/GenBank/DDBJ databases">
        <authorList>
            <person name="Li Y."/>
        </authorList>
    </citation>
    <scope>NUCLEOTIDE SEQUENCE [LARGE SCALE GENOMIC DNA]</scope>
    <source>
        <strain evidence="11 12">3-7</strain>
    </source>
</reference>
<feature type="domain" description="Homogentisate 1,2-dioxygenase C-terminal" evidence="9">
    <location>
        <begin position="290"/>
        <end position="442"/>
    </location>
</feature>
<name>A0A4Q6XKY8_9SPHN</name>
<feature type="active site" description="Proton acceptor" evidence="7">
    <location>
        <position position="302"/>
    </location>
</feature>
<evidence type="ECO:0000256" key="1">
    <source>
        <dbReference type="ARBA" id="ARBA00001962"/>
    </source>
</evidence>
<evidence type="ECO:0000313" key="12">
    <source>
        <dbReference type="Proteomes" id="UP000292085"/>
    </source>
</evidence>
<dbReference type="GO" id="GO:0004411">
    <property type="term" value="F:homogentisate 1,2-dioxygenase activity"/>
    <property type="evidence" value="ECO:0007669"/>
    <property type="project" value="InterPro"/>
</dbReference>
<dbReference type="Proteomes" id="UP000292085">
    <property type="component" value="Unassembled WGS sequence"/>
</dbReference>
<organism evidence="11 12">
    <name type="scientific">Sphingomonas populi</name>
    <dbReference type="NCBI Taxonomy" id="2484750"/>
    <lineage>
        <taxon>Bacteria</taxon>
        <taxon>Pseudomonadati</taxon>
        <taxon>Pseudomonadota</taxon>
        <taxon>Alphaproteobacteria</taxon>
        <taxon>Sphingomonadales</taxon>
        <taxon>Sphingomonadaceae</taxon>
        <taxon>Sphingomonas</taxon>
    </lineage>
</organism>
<keyword evidence="4 11" id="KW-0223">Dioxygenase</keyword>
<dbReference type="GO" id="GO:0006570">
    <property type="term" value="P:tyrosine metabolic process"/>
    <property type="evidence" value="ECO:0007669"/>
    <property type="project" value="InterPro"/>
</dbReference>
<dbReference type="Pfam" id="PF20510">
    <property type="entry name" value="HgmA_N"/>
    <property type="match status" value="1"/>
</dbReference>
<evidence type="ECO:0000256" key="4">
    <source>
        <dbReference type="ARBA" id="ARBA00022964"/>
    </source>
</evidence>
<dbReference type="GO" id="GO:0006559">
    <property type="term" value="P:L-phenylalanine catabolic process"/>
    <property type="evidence" value="ECO:0007669"/>
    <property type="project" value="InterPro"/>
</dbReference>
<evidence type="ECO:0000313" key="11">
    <source>
        <dbReference type="EMBL" id="RZF60583.1"/>
    </source>
</evidence>
<dbReference type="InterPro" id="IPR014710">
    <property type="entry name" value="RmlC-like_jellyroll"/>
</dbReference>
<evidence type="ECO:0000256" key="8">
    <source>
        <dbReference type="PIRSR" id="PIRSR605708-2"/>
    </source>
</evidence>
<feature type="binding site" evidence="8">
    <location>
        <position position="380"/>
    </location>
    <ligand>
        <name>Fe cation</name>
        <dbReference type="ChEBI" id="CHEBI:24875"/>
    </ligand>
</feature>
<dbReference type="EMBL" id="SGIS01000062">
    <property type="protein sequence ID" value="RZF60583.1"/>
    <property type="molecule type" value="Genomic_DNA"/>
</dbReference>
<evidence type="ECO:0000256" key="3">
    <source>
        <dbReference type="ARBA" id="ARBA00022723"/>
    </source>
</evidence>
<sequence>MNDVADVKQFKSAEKAPGTVKYQVGFGNEFETEAVAGALPKGQNSPQKVPLGLYSELVSGAAFYAPRHLNRRSYLFRIRPSAHNLEFKPWDSGDFRTPPLDVPPYPNRLRWTQRPQEDVSADFLEGLLTLCGCGSPNTHSGLAVHLFRATKSMKNRAFSNADGEFLIIPQQGNLRIVTEFGVIEAEPSELVLIPRGVKFRVDLQGTFARGLVFENYGDPWTLPELGLIGSNGLANAIDFEAPVASFEGEDIQTQVIHKLAGKFWSVDLDHSPFDVVAWRGSLTPYKYDMRKFVAISTATVDHPDPSIFCALTSPAHAVSGCNADFMIIPPRWVVGDNTLHLPGFHRNTVTEISSIVCGLPIKNGVDMNGSIGVTNSWSAHGPDASAFEVAREAASLDPHRVDNLISILVETRYPMEFTQAAMDMKGYLPDVTASWSGFRKRFPDG</sequence>
<dbReference type="AlphaFoldDB" id="A0A4Q6XKY8"/>
<keyword evidence="12" id="KW-1185">Reference proteome</keyword>
<evidence type="ECO:0000256" key="5">
    <source>
        <dbReference type="ARBA" id="ARBA00023002"/>
    </source>
</evidence>
<evidence type="ECO:0000256" key="7">
    <source>
        <dbReference type="PIRSR" id="PIRSR605708-1"/>
    </source>
</evidence>
<dbReference type="PANTHER" id="PTHR11056">
    <property type="entry name" value="HOMOGENTISATE 1,2-DIOXYGENASE"/>
    <property type="match status" value="1"/>
</dbReference>
<dbReference type="GO" id="GO:0005737">
    <property type="term" value="C:cytoplasm"/>
    <property type="evidence" value="ECO:0007669"/>
    <property type="project" value="TreeGrafter"/>
</dbReference>
<evidence type="ECO:0000259" key="9">
    <source>
        <dbReference type="Pfam" id="PF04209"/>
    </source>
</evidence>
<comment type="cofactor">
    <cofactor evidence="1 8">
        <name>Fe cation</name>
        <dbReference type="ChEBI" id="CHEBI:24875"/>
    </cofactor>
</comment>
<dbReference type="CDD" id="cd07000">
    <property type="entry name" value="cupin_HGO_N"/>
    <property type="match status" value="1"/>
</dbReference>
<feature type="binding site" evidence="8">
    <location>
        <position position="351"/>
    </location>
    <ligand>
        <name>Fe cation</name>
        <dbReference type="ChEBI" id="CHEBI:24875"/>
    </ligand>
</feature>
<gene>
    <name evidence="11" type="ORF">EWE75_22305</name>
</gene>